<organism evidence="2 3">
    <name type="scientific">Glycine soja</name>
    <name type="common">Wild soybean</name>
    <dbReference type="NCBI Taxonomy" id="3848"/>
    <lineage>
        <taxon>Eukaryota</taxon>
        <taxon>Viridiplantae</taxon>
        <taxon>Streptophyta</taxon>
        <taxon>Embryophyta</taxon>
        <taxon>Tracheophyta</taxon>
        <taxon>Spermatophyta</taxon>
        <taxon>Magnoliopsida</taxon>
        <taxon>eudicotyledons</taxon>
        <taxon>Gunneridae</taxon>
        <taxon>Pentapetalae</taxon>
        <taxon>rosids</taxon>
        <taxon>fabids</taxon>
        <taxon>Fabales</taxon>
        <taxon>Fabaceae</taxon>
        <taxon>Papilionoideae</taxon>
        <taxon>50 kb inversion clade</taxon>
        <taxon>NPAAA clade</taxon>
        <taxon>indigoferoid/millettioid clade</taxon>
        <taxon>Phaseoleae</taxon>
        <taxon>Glycine</taxon>
        <taxon>Glycine subgen. Soja</taxon>
    </lineage>
</organism>
<comment type="caution">
    <text evidence="2">The sequence shown here is derived from an EMBL/GenBank/DDBJ whole genome shotgun (WGS) entry which is preliminary data.</text>
</comment>
<feature type="coiled-coil region" evidence="1">
    <location>
        <begin position="255"/>
        <end position="282"/>
    </location>
</feature>
<evidence type="ECO:0000313" key="3">
    <source>
        <dbReference type="Proteomes" id="UP000289340"/>
    </source>
</evidence>
<keyword evidence="3" id="KW-1185">Reference proteome</keyword>
<keyword evidence="1" id="KW-0175">Coiled coil</keyword>
<evidence type="ECO:0000256" key="1">
    <source>
        <dbReference type="SAM" id="Coils"/>
    </source>
</evidence>
<proteinExistence type="predicted"/>
<evidence type="ECO:0000313" key="2">
    <source>
        <dbReference type="EMBL" id="RZC25322.1"/>
    </source>
</evidence>
<name>A0A445LQF1_GLYSO</name>
<dbReference type="AlphaFoldDB" id="A0A445LQF1"/>
<accession>A0A445LQF1</accession>
<sequence length="410" mass="47404">ALVDHHKGDIPIIRPEVEWTNKDLAIMELNTKAHYTLTYVLSKNEFSKICILKTTNEIWDSLSINYEGIKDVQLRKAATLHMVESDASYDNSDESIDNEMALTSRKSKQMMKKKRKFRHFSRRKDARFKKKHKEKNNEIICFECKKHVHIKAKCPQIKRKGHSGDKKKKSLMVTWDDSDNEKSNILDDEQANIYLMANTNEKVEVKTCFESNSSSSSSSLDNGEDMPYDLLQNSHMISLKWKKYKEKYKISACENTELKKSNEVLQEKIQALEKSLSQTSKIDESYTVRKPREKITCLTKDFGKFLESSNTLTHASKISSTSSKSLFVAEKCDFYGKSAHCKFRCIHKKKQMSKGTNAYGPKKIWVPKSQIVPIIDILGRKRLGFKLVPRQWMLTTRDGGKVYVPQPKTH</sequence>
<reference evidence="2 3" key="1">
    <citation type="submission" date="2018-09" db="EMBL/GenBank/DDBJ databases">
        <title>A high-quality reference genome of wild soybean provides a powerful tool to mine soybean genomes.</title>
        <authorList>
            <person name="Xie M."/>
            <person name="Chung C.Y.L."/>
            <person name="Li M.-W."/>
            <person name="Wong F.-L."/>
            <person name="Chan T.-F."/>
            <person name="Lam H.-M."/>
        </authorList>
    </citation>
    <scope>NUCLEOTIDE SEQUENCE [LARGE SCALE GENOMIC DNA]</scope>
    <source>
        <strain evidence="3">cv. W05</strain>
        <tissue evidence="2">Hypocotyl of etiolated seedlings</tissue>
    </source>
</reference>
<protein>
    <recommendedName>
        <fullName evidence="4">CCHC-type domain-containing protein</fullName>
    </recommendedName>
</protein>
<evidence type="ECO:0008006" key="4">
    <source>
        <dbReference type="Google" id="ProtNLM"/>
    </source>
</evidence>
<gene>
    <name evidence="2" type="ORF">D0Y65_004144</name>
</gene>
<dbReference type="Proteomes" id="UP000289340">
    <property type="component" value="Chromosome 2"/>
</dbReference>
<dbReference type="EMBL" id="QZWG01000002">
    <property type="protein sequence ID" value="RZC25322.1"/>
    <property type="molecule type" value="Genomic_DNA"/>
</dbReference>
<feature type="non-terminal residue" evidence="2">
    <location>
        <position position="1"/>
    </location>
</feature>